<accession>A0A6H0Y4S0</accession>
<dbReference type="Pfam" id="PF13426">
    <property type="entry name" value="PAS_9"/>
    <property type="match status" value="1"/>
</dbReference>
<feature type="domain" description="PAC" evidence="5">
    <location>
        <begin position="324"/>
        <end position="378"/>
    </location>
</feature>
<keyword evidence="1" id="KW-0285">Flavoprotein</keyword>
<dbReference type="OrthoDB" id="447251at2759"/>
<feature type="region of interest" description="Disordered" evidence="4">
    <location>
        <begin position="1"/>
        <end position="97"/>
    </location>
</feature>
<evidence type="ECO:0000256" key="3">
    <source>
        <dbReference type="ARBA" id="ARBA00022991"/>
    </source>
</evidence>
<dbReference type="NCBIfam" id="TIGR00229">
    <property type="entry name" value="sensory_box"/>
    <property type="match status" value="1"/>
</dbReference>
<dbReference type="AlphaFoldDB" id="A0A6H0Y4S0"/>
<organism evidence="6 7">
    <name type="scientific">Peltaster fructicola</name>
    <dbReference type="NCBI Taxonomy" id="286661"/>
    <lineage>
        <taxon>Eukaryota</taxon>
        <taxon>Fungi</taxon>
        <taxon>Dikarya</taxon>
        <taxon>Ascomycota</taxon>
        <taxon>Pezizomycotina</taxon>
        <taxon>Dothideomycetes</taxon>
        <taxon>Dothideomycetes incertae sedis</taxon>
        <taxon>Peltaster</taxon>
    </lineage>
</organism>
<dbReference type="Proteomes" id="UP000503462">
    <property type="component" value="Chromosome 5"/>
</dbReference>
<dbReference type="SUPFAM" id="SSF55785">
    <property type="entry name" value="PYP-like sensor domain (PAS domain)"/>
    <property type="match status" value="1"/>
</dbReference>
<gene>
    <name evidence="6" type="ORF">AMS68_007355</name>
</gene>
<evidence type="ECO:0000313" key="7">
    <source>
        <dbReference type="Proteomes" id="UP000503462"/>
    </source>
</evidence>
<protein>
    <recommendedName>
        <fullName evidence="5">PAC domain-containing protein</fullName>
    </recommendedName>
</protein>
<keyword evidence="3" id="KW-0157">Chromophore</keyword>
<dbReference type="PANTHER" id="PTHR47429">
    <property type="entry name" value="PROTEIN TWIN LOV 1"/>
    <property type="match status" value="1"/>
</dbReference>
<evidence type="ECO:0000259" key="5">
    <source>
        <dbReference type="PROSITE" id="PS50113"/>
    </source>
</evidence>
<dbReference type="InterPro" id="IPR000014">
    <property type="entry name" value="PAS"/>
</dbReference>
<evidence type="ECO:0000256" key="4">
    <source>
        <dbReference type="SAM" id="MobiDB-lite"/>
    </source>
</evidence>
<dbReference type="PANTHER" id="PTHR47429:SF9">
    <property type="entry name" value="PAS DOMAIN-CONTAINING PROTEIN"/>
    <property type="match status" value="1"/>
</dbReference>
<feature type="region of interest" description="Disordered" evidence="4">
    <location>
        <begin position="628"/>
        <end position="652"/>
    </location>
</feature>
<dbReference type="GO" id="GO:0005634">
    <property type="term" value="C:nucleus"/>
    <property type="evidence" value="ECO:0007669"/>
    <property type="project" value="TreeGrafter"/>
</dbReference>
<feature type="region of interest" description="Disordered" evidence="4">
    <location>
        <begin position="583"/>
        <end position="614"/>
    </location>
</feature>
<dbReference type="InterPro" id="IPR035965">
    <property type="entry name" value="PAS-like_dom_sf"/>
</dbReference>
<keyword evidence="2" id="KW-0288">FMN</keyword>
<reference evidence="6 7" key="1">
    <citation type="journal article" date="2016" name="Sci. Rep.">
        <title>Peltaster fructicola genome reveals evolution from an invasive phytopathogen to an ectophytic parasite.</title>
        <authorList>
            <person name="Xu C."/>
            <person name="Chen H."/>
            <person name="Gleason M.L."/>
            <person name="Xu J.R."/>
            <person name="Liu H."/>
            <person name="Zhang R."/>
            <person name="Sun G."/>
        </authorList>
    </citation>
    <scope>NUCLEOTIDE SEQUENCE [LARGE SCALE GENOMIC DNA]</scope>
    <source>
        <strain evidence="6 7">LNHT1506</strain>
    </source>
</reference>
<dbReference type="EMBL" id="CP051143">
    <property type="protein sequence ID" value="QIX01838.1"/>
    <property type="molecule type" value="Genomic_DNA"/>
</dbReference>
<dbReference type="Gene3D" id="3.30.450.20">
    <property type="entry name" value="PAS domain"/>
    <property type="match status" value="1"/>
</dbReference>
<name>A0A6H0Y4S0_9PEZI</name>
<dbReference type="InterPro" id="IPR000700">
    <property type="entry name" value="PAS-assoc_C"/>
</dbReference>
<dbReference type="PROSITE" id="PS50113">
    <property type="entry name" value="PAC"/>
    <property type="match status" value="1"/>
</dbReference>
<evidence type="ECO:0000256" key="1">
    <source>
        <dbReference type="ARBA" id="ARBA00022630"/>
    </source>
</evidence>
<evidence type="ECO:0000256" key="2">
    <source>
        <dbReference type="ARBA" id="ARBA00022643"/>
    </source>
</evidence>
<sequence length="652" mass="72250">MAEVSVRADQPTKTRGRRFMLLTRNKRNESPPPPVPHYSPVSPIEDDGPSIQRSAENIWPGQRSPALTPAREPGPTTSARTTESPEPRSIFDDYDQQRVATEATTTFGTEEPSYDLKPPPPGVSQSNIELLSGRLFSIDHLNIILRDSVTAARFTRFLKTYRPDHSQALKQYAESRKAVLAIEYANAVAGHLYADSDQGPSAAASLDRGFQAQMTQHVSSLVEEALPAYITHRLTHIVTDTLVKEITQNGAPILRELIPNLAEVYCVTDPALPDNPIVYASQEFYNVSQYGREYVIGRNCRFLQGPKTSHATIQRLIDALRSGQEVCETVLNYRRDGTPFMNLLLIAPLYDNKGQVRYFLGCQVDVSSLIEGGRGLESFEQLLAQDRHEGRFAGALQKDPRYALTQFGQMLSTDEISLMKTTTANVNDSSSRLGDTKTREPRRIIGMDEVEADRPLWPHHSFGPSGRLPGVYQNYLLVRPYPSLRITFTSPALRIPGLVQAKLLERIGGPQHVRDALLDAFAHGTGVTAKIQWLTGSVGAIGQSTQQLESRPRWIHCTPLLGSDEQVGVWMVVMVEQEEISGSLRRPMPGNNTDGHLQLGPVHSSVRSNGTASTRATRGNLYADYLSDGRRRDDSVHPGGSLSDSQIHIFEQ</sequence>
<proteinExistence type="predicted"/>
<feature type="compositionally biased region" description="Polar residues" evidence="4">
    <location>
        <begin position="605"/>
        <end position="614"/>
    </location>
</feature>
<evidence type="ECO:0000313" key="6">
    <source>
        <dbReference type="EMBL" id="QIX01838.1"/>
    </source>
</evidence>
<keyword evidence="7" id="KW-1185">Reference proteome</keyword>